<evidence type="ECO:0000256" key="1">
    <source>
        <dbReference type="SAM" id="Phobius"/>
    </source>
</evidence>
<dbReference type="KEGG" id="mri:Mal4_05520"/>
<dbReference type="EMBL" id="CP036275">
    <property type="protein sequence ID" value="QDU36268.1"/>
    <property type="molecule type" value="Genomic_DNA"/>
</dbReference>
<keyword evidence="1" id="KW-0812">Transmembrane</keyword>
<gene>
    <name evidence="2" type="ORF">Mal4_05520</name>
</gene>
<reference evidence="2 3" key="1">
    <citation type="submission" date="2019-02" db="EMBL/GenBank/DDBJ databases">
        <title>Deep-cultivation of Planctomycetes and their phenomic and genomic characterization uncovers novel biology.</title>
        <authorList>
            <person name="Wiegand S."/>
            <person name="Jogler M."/>
            <person name="Boedeker C."/>
            <person name="Pinto D."/>
            <person name="Vollmers J."/>
            <person name="Rivas-Marin E."/>
            <person name="Kohn T."/>
            <person name="Peeters S.H."/>
            <person name="Heuer A."/>
            <person name="Rast P."/>
            <person name="Oberbeckmann S."/>
            <person name="Bunk B."/>
            <person name="Jeske O."/>
            <person name="Meyerdierks A."/>
            <person name="Storesund J.E."/>
            <person name="Kallscheuer N."/>
            <person name="Luecker S."/>
            <person name="Lage O.M."/>
            <person name="Pohl T."/>
            <person name="Merkel B.J."/>
            <person name="Hornburger P."/>
            <person name="Mueller R.-W."/>
            <person name="Bruemmer F."/>
            <person name="Labrenz M."/>
            <person name="Spormann A.M."/>
            <person name="Op den Camp H."/>
            <person name="Overmann J."/>
            <person name="Amann R."/>
            <person name="Jetten M.S.M."/>
            <person name="Mascher T."/>
            <person name="Medema M.H."/>
            <person name="Devos D.P."/>
            <person name="Kaster A.-K."/>
            <person name="Ovreas L."/>
            <person name="Rohde M."/>
            <person name="Galperin M.Y."/>
            <person name="Jogler C."/>
        </authorList>
    </citation>
    <scope>NUCLEOTIDE SEQUENCE [LARGE SCALE GENOMIC DNA]</scope>
    <source>
        <strain evidence="2 3">Mal4</strain>
    </source>
</reference>
<feature type="transmembrane region" description="Helical" evidence="1">
    <location>
        <begin position="27"/>
        <end position="51"/>
    </location>
</feature>
<keyword evidence="1" id="KW-1133">Transmembrane helix</keyword>
<protein>
    <submittedName>
        <fullName evidence="2">F0F1-ATPase subunit (ATPase_gene1)</fullName>
    </submittedName>
</protein>
<keyword evidence="3" id="KW-1185">Reference proteome</keyword>
<dbReference type="OrthoDB" id="288695at2"/>
<accession>A0A517Z1C3</accession>
<proteinExistence type="predicted"/>
<evidence type="ECO:0000313" key="2">
    <source>
        <dbReference type="EMBL" id="QDU36268.1"/>
    </source>
</evidence>
<organism evidence="2 3">
    <name type="scientific">Maioricimonas rarisocia</name>
    <dbReference type="NCBI Taxonomy" id="2528026"/>
    <lineage>
        <taxon>Bacteria</taxon>
        <taxon>Pseudomonadati</taxon>
        <taxon>Planctomycetota</taxon>
        <taxon>Planctomycetia</taxon>
        <taxon>Planctomycetales</taxon>
        <taxon>Planctomycetaceae</taxon>
        <taxon>Maioricimonas</taxon>
    </lineage>
</organism>
<dbReference type="AlphaFoldDB" id="A0A517Z1C3"/>
<sequence>MTGLSFACLGQFVPPSRSKRPSSMAAGMYWAARVSSIAMTMAVPPALGFWADHHWGTAPWLVVVGACLGFVVAMLEIFKLASPQRSDSE</sequence>
<name>A0A517Z1C3_9PLAN</name>
<dbReference type="Pfam" id="PF09527">
    <property type="entry name" value="ATPase_gene1"/>
    <property type="match status" value="1"/>
</dbReference>
<dbReference type="Proteomes" id="UP000320496">
    <property type="component" value="Chromosome"/>
</dbReference>
<keyword evidence="1" id="KW-0472">Membrane</keyword>
<dbReference type="InterPro" id="IPR032820">
    <property type="entry name" value="ATPase_put"/>
</dbReference>
<feature type="transmembrane region" description="Helical" evidence="1">
    <location>
        <begin position="57"/>
        <end position="78"/>
    </location>
</feature>
<dbReference type="RefSeq" id="WP_145366952.1">
    <property type="nucleotide sequence ID" value="NZ_CP036275.1"/>
</dbReference>
<evidence type="ECO:0000313" key="3">
    <source>
        <dbReference type="Proteomes" id="UP000320496"/>
    </source>
</evidence>